<evidence type="ECO:0000256" key="1">
    <source>
        <dbReference type="ARBA" id="ARBA00001954"/>
    </source>
</evidence>
<dbReference type="GO" id="GO:0005506">
    <property type="term" value="F:iron ion binding"/>
    <property type="evidence" value="ECO:0007669"/>
    <property type="project" value="UniProtKB-ARBA"/>
</dbReference>
<evidence type="ECO:0000313" key="2">
    <source>
        <dbReference type="EMBL" id="CUS32570.1"/>
    </source>
</evidence>
<dbReference type="STRING" id="1742972.COMA1_10692"/>
<dbReference type="EMBL" id="CZQA01000001">
    <property type="protein sequence ID" value="CUS32570.1"/>
    <property type="molecule type" value="Genomic_DNA"/>
</dbReference>
<organism evidence="2 3">
    <name type="scientific">Candidatus Nitrospira nitrosa</name>
    <dbReference type="NCBI Taxonomy" id="1742972"/>
    <lineage>
        <taxon>Bacteria</taxon>
        <taxon>Pseudomonadati</taxon>
        <taxon>Nitrospirota</taxon>
        <taxon>Nitrospiria</taxon>
        <taxon>Nitrospirales</taxon>
        <taxon>Nitrospiraceae</taxon>
        <taxon>Nitrospira</taxon>
    </lineage>
</organism>
<gene>
    <name evidence="2" type="primary">phyH</name>
    <name evidence="2" type="ORF">COMA1_10692</name>
</gene>
<name>A0A0S4L754_9BACT</name>
<keyword evidence="2" id="KW-0223">Dioxygenase</keyword>
<dbReference type="AlphaFoldDB" id="A0A0S4L754"/>
<proteinExistence type="predicted"/>
<dbReference type="Gene3D" id="2.60.120.620">
    <property type="entry name" value="q2cbj1_9rhob like domain"/>
    <property type="match status" value="1"/>
</dbReference>
<protein>
    <submittedName>
        <fullName evidence="2">Putative Phytanoyl-CoA dioxygenase (PhyH)</fullName>
    </submittedName>
</protein>
<dbReference type="GO" id="GO:0016706">
    <property type="term" value="F:2-oxoglutarate-dependent dioxygenase activity"/>
    <property type="evidence" value="ECO:0007669"/>
    <property type="project" value="UniProtKB-ARBA"/>
</dbReference>
<evidence type="ECO:0000313" key="3">
    <source>
        <dbReference type="Proteomes" id="UP000199032"/>
    </source>
</evidence>
<dbReference type="InterPro" id="IPR008775">
    <property type="entry name" value="Phytyl_CoA_dOase-like"/>
</dbReference>
<dbReference type="Pfam" id="PF05721">
    <property type="entry name" value="PhyH"/>
    <property type="match status" value="1"/>
</dbReference>
<keyword evidence="2" id="KW-0560">Oxidoreductase</keyword>
<reference evidence="2 3" key="1">
    <citation type="submission" date="2015-10" db="EMBL/GenBank/DDBJ databases">
        <authorList>
            <person name="Gilbert D.G."/>
        </authorList>
    </citation>
    <scope>NUCLEOTIDE SEQUENCE [LARGE SCALE GENOMIC DNA]</scope>
    <source>
        <strain evidence="2">COMA1</strain>
    </source>
</reference>
<comment type="cofactor">
    <cofactor evidence="1">
        <name>Fe(2+)</name>
        <dbReference type="ChEBI" id="CHEBI:29033"/>
    </cofactor>
</comment>
<accession>A0A0S4L754</accession>
<dbReference type="PANTHER" id="PTHR20883">
    <property type="entry name" value="PHYTANOYL-COA DIOXYGENASE DOMAIN CONTAINING 1"/>
    <property type="match status" value="1"/>
</dbReference>
<dbReference type="PANTHER" id="PTHR20883:SF48">
    <property type="entry name" value="ECTOINE DIOXYGENASE"/>
    <property type="match status" value="1"/>
</dbReference>
<dbReference type="Proteomes" id="UP000199032">
    <property type="component" value="Unassembled WGS sequence"/>
</dbReference>
<dbReference type="SUPFAM" id="SSF51197">
    <property type="entry name" value="Clavaminate synthase-like"/>
    <property type="match status" value="1"/>
</dbReference>
<keyword evidence="3" id="KW-1185">Reference proteome</keyword>
<sequence>MPLTPEEEALLPSNLDVVFYRQHGWYRSKRVLSEALLDQAFVGIQRHFSGERDWILPQTSGFSDWKPGNGNGVRNAEVVALQNAAVRTLALSPILGAIAARLTGSPTIRYFADTLVDKPGMLSEEESVVGWHTDRAYWGTCTSDNLLTMWIPFQDCTVEMGPLLYVDGSHRWSGTEDLRTFRCKDLGELERRFPDRAPMTKIPMTLRRGELSVHHCRLVHGSGPNTSQAPRLALAVHLQDADNRYHLHRNGQGVPWHIFLDDLAPKREDGFPDYADPIIFPTLWK</sequence>